<evidence type="ECO:0000256" key="4">
    <source>
        <dbReference type="ARBA" id="ARBA00022833"/>
    </source>
</evidence>
<proteinExistence type="predicted"/>
<dbReference type="SUPFAM" id="SSF57667">
    <property type="entry name" value="beta-beta-alpha zinc fingers"/>
    <property type="match status" value="2"/>
</dbReference>
<feature type="domain" description="C2H2-type" evidence="7">
    <location>
        <begin position="60"/>
        <end position="83"/>
    </location>
</feature>
<dbReference type="Proteomes" id="UP001164746">
    <property type="component" value="Chromosome 13"/>
</dbReference>
<dbReference type="PROSITE" id="PS00028">
    <property type="entry name" value="ZINC_FINGER_C2H2_1"/>
    <property type="match status" value="3"/>
</dbReference>
<feature type="non-terminal residue" evidence="9">
    <location>
        <position position="1"/>
    </location>
</feature>
<feature type="domain" description="C2H2-type" evidence="7">
    <location>
        <begin position="32"/>
        <end position="59"/>
    </location>
</feature>
<dbReference type="PANTHER" id="PTHR24379:SF121">
    <property type="entry name" value="C2H2-TYPE DOMAIN-CONTAINING PROTEIN"/>
    <property type="match status" value="1"/>
</dbReference>
<name>A0ABY7FUR2_MYAAR</name>
<dbReference type="EMBL" id="CP111024">
    <property type="protein sequence ID" value="WAR24604.1"/>
    <property type="molecule type" value="Genomic_DNA"/>
</dbReference>
<dbReference type="PANTHER" id="PTHR24379">
    <property type="entry name" value="KRAB AND ZINC FINGER DOMAIN-CONTAINING"/>
    <property type="match status" value="1"/>
</dbReference>
<dbReference type="Proteomes" id="UP001164746">
    <property type="component" value="Chromosome 10"/>
</dbReference>
<evidence type="ECO:0000256" key="1">
    <source>
        <dbReference type="ARBA" id="ARBA00022723"/>
    </source>
</evidence>
<feature type="region of interest" description="Disordered" evidence="6">
    <location>
        <begin position="81"/>
        <end position="106"/>
    </location>
</feature>
<gene>
    <name evidence="8" type="ORF">MAR_032366</name>
    <name evidence="9" type="ORF">MAR_038273</name>
</gene>
<evidence type="ECO:0000313" key="8">
    <source>
        <dbReference type="EMBL" id="WAR17772.1"/>
    </source>
</evidence>
<dbReference type="InterPro" id="IPR036236">
    <property type="entry name" value="Znf_C2H2_sf"/>
</dbReference>
<evidence type="ECO:0000256" key="5">
    <source>
        <dbReference type="PROSITE-ProRule" id="PRU00042"/>
    </source>
</evidence>
<dbReference type="Pfam" id="PF00096">
    <property type="entry name" value="zf-C2H2"/>
    <property type="match status" value="3"/>
</dbReference>
<reference evidence="9" key="1">
    <citation type="submission" date="2022-11" db="EMBL/GenBank/DDBJ databases">
        <title>Centuries of genome instability and evolution in soft-shell clam transmissible cancer (bioRxiv).</title>
        <authorList>
            <person name="Hart S.F.M."/>
            <person name="Yonemitsu M.A."/>
            <person name="Giersch R.M."/>
            <person name="Beal B.F."/>
            <person name="Arriagada G."/>
            <person name="Davis B.W."/>
            <person name="Ostrander E.A."/>
            <person name="Goff S.P."/>
            <person name="Metzger M.J."/>
        </authorList>
    </citation>
    <scope>NUCLEOTIDE SEQUENCE</scope>
    <source>
        <strain evidence="9">MELC-2E11</strain>
        <tissue evidence="9">Siphon/mantle</tissue>
    </source>
</reference>
<dbReference type="SMART" id="SM00355">
    <property type="entry name" value="ZnF_C2H2"/>
    <property type="match status" value="5"/>
</dbReference>
<evidence type="ECO:0000256" key="2">
    <source>
        <dbReference type="ARBA" id="ARBA00022737"/>
    </source>
</evidence>
<dbReference type="InterPro" id="IPR013087">
    <property type="entry name" value="Znf_C2H2_type"/>
</dbReference>
<evidence type="ECO:0000256" key="3">
    <source>
        <dbReference type="ARBA" id="ARBA00022771"/>
    </source>
</evidence>
<protein>
    <submittedName>
        <fullName evidence="9">ZN468-like protein</fullName>
    </submittedName>
</protein>
<keyword evidence="1" id="KW-0479">Metal-binding</keyword>
<evidence type="ECO:0000256" key="6">
    <source>
        <dbReference type="SAM" id="MobiDB-lite"/>
    </source>
</evidence>
<evidence type="ECO:0000259" key="7">
    <source>
        <dbReference type="PROSITE" id="PS50157"/>
    </source>
</evidence>
<sequence>DMAVHTCEDCGANFPKLSQLLKHRRVQNHWKHKCESCKKSFSRKQNFDRHMARHNDERNQHCPECLKVFRREDALNEHLRQEHGWTGGAERQHTDQEGGGAAKRRKLDEEDPKTFYNIEKVAERKIEKFKTMATYYKVFMKDLEVEGLSNILKTLKQMFRSILDTITEDIPETDLVRISIDNPELDFPITLEFMRRGELTVDKILSQIERVLQSYQQFVVDEAFRIDIVHVQNPSGKERTPYVDLAKSLQNKGSVIQIRNQDELCCARAIVTAIARHENDPQWNSIRRGYSMQRHLAEQLHQQAGVPLQRCGIDEVKKFQSVLPNYQIHVFYFCLRCKKGYDHKEKHACNDPCVYCHKLHSDEKEKWTFCSKCNRHFKSDLCYQMHLKTSDAGKSTCNTYFKCENCDQTINMDKHKKAHVCHEVYCKTCKDFVTEDHMCYMQPVIENTSSCERTKNKDKILSVRRTNDCNVNKDTLKDRMANAGTAKSLGAVLLITDQTFVSPRKYVENVCKTQYHHSQLATHVDNFSCSREHSYYSTTWVSTGRKTVCNGLPMDISKRENKEYKIVFDKRVIGKEYLTHPYGY</sequence>
<organism evidence="9 10">
    <name type="scientific">Mya arenaria</name>
    <name type="common">Soft-shell clam</name>
    <dbReference type="NCBI Taxonomy" id="6604"/>
    <lineage>
        <taxon>Eukaryota</taxon>
        <taxon>Metazoa</taxon>
        <taxon>Spiralia</taxon>
        <taxon>Lophotrochozoa</taxon>
        <taxon>Mollusca</taxon>
        <taxon>Bivalvia</taxon>
        <taxon>Autobranchia</taxon>
        <taxon>Heteroconchia</taxon>
        <taxon>Euheterodonta</taxon>
        <taxon>Imparidentia</taxon>
        <taxon>Neoheterodontei</taxon>
        <taxon>Myida</taxon>
        <taxon>Myoidea</taxon>
        <taxon>Myidae</taxon>
        <taxon>Mya</taxon>
    </lineage>
</organism>
<keyword evidence="10" id="KW-1185">Reference proteome</keyword>
<evidence type="ECO:0000313" key="10">
    <source>
        <dbReference type="Proteomes" id="UP001164746"/>
    </source>
</evidence>
<evidence type="ECO:0000313" key="9">
    <source>
        <dbReference type="EMBL" id="WAR24604.1"/>
    </source>
</evidence>
<keyword evidence="2" id="KW-0677">Repeat</keyword>
<dbReference type="EMBL" id="CP111021">
    <property type="protein sequence ID" value="WAR17772.1"/>
    <property type="molecule type" value="Genomic_DNA"/>
</dbReference>
<keyword evidence="3 5" id="KW-0863">Zinc-finger</keyword>
<dbReference type="PROSITE" id="PS50157">
    <property type="entry name" value="ZINC_FINGER_C2H2_2"/>
    <property type="match status" value="3"/>
</dbReference>
<accession>A0ABY7FUR2</accession>
<dbReference type="Gene3D" id="3.30.160.60">
    <property type="entry name" value="Classic Zinc Finger"/>
    <property type="match status" value="1"/>
</dbReference>
<feature type="domain" description="C2H2-type" evidence="7">
    <location>
        <begin position="5"/>
        <end position="34"/>
    </location>
</feature>
<keyword evidence="4" id="KW-0862">Zinc</keyword>